<dbReference type="Pfam" id="PF02525">
    <property type="entry name" value="Flavodoxin_2"/>
    <property type="match status" value="1"/>
</dbReference>
<proteinExistence type="inferred from homology"/>
<dbReference type="EC" id="1.7.1.17" evidence="6"/>
<dbReference type="InterPro" id="IPR050104">
    <property type="entry name" value="FMN-dep_NADH:Q_OxRdtase_AzoR1"/>
</dbReference>
<dbReference type="OrthoDB" id="9805013at2"/>
<feature type="binding site" evidence="6">
    <location>
        <begin position="95"/>
        <end position="98"/>
    </location>
    <ligand>
        <name>FMN</name>
        <dbReference type="ChEBI" id="CHEBI:58210"/>
    </ligand>
</feature>
<evidence type="ECO:0000256" key="2">
    <source>
        <dbReference type="ARBA" id="ARBA00022643"/>
    </source>
</evidence>
<keyword evidence="3 6" id="KW-0560">Oxidoreductase</keyword>
<dbReference type="GO" id="GO:0010181">
    <property type="term" value="F:FMN binding"/>
    <property type="evidence" value="ECO:0007669"/>
    <property type="project" value="UniProtKB-UniRule"/>
</dbReference>
<comment type="caution">
    <text evidence="6">Lacks conserved residue(s) required for the propagation of feature annotation.</text>
</comment>
<evidence type="ECO:0000256" key="5">
    <source>
        <dbReference type="ARBA" id="ARBA00048542"/>
    </source>
</evidence>
<dbReference type="Proteomes" id="UP000182544">
    <property type="component" value="Unassembled WGS sequence"/>
</dbReference>
<evidence type="ECO:0000256" key="6">
    <source>
        <dbReference type="HAMAP-Rule" id="MF_01216"/>
    </source>
</evidence>
<dbReference type="PANTHER" id="PTHR43741">
    <property type="entry name" value="FMN-DEPENDENT NADH-AZOREDUCTASE 1"/>
    <property type="match status" value="1"/>
</dbReference>
<gene>
    <name evidence="6" type="primary">azoR</name>
    <name evidence="8" type="ORF">SAMN05428642_101317</name>
</gene>
<evidence type="ECO:0000256" key="4">
    <source>
        <dbReference type="ARBA" id="ARBA00023027"/>
    </source>
</evidence>
<dbReference type="SUPFAM" id="SSF52218">
    <property type="entry name" value="Flavoproteins"/>
    <property type="match status" value="1"/>
</dbReference>
<comment type="function">
    <text evidence="6">Quinone reductase that provides resistance to thiol-specific stress caused by electrophilic quinones.</text>
</comment>
<name>A0A1K2IAZ5_9FLAO</name>
<reference evidence="8 9" key="1">
    <citation type="submission" date="2016-10" db="EMBL/GenBank/DDBJ databases">
        <authorList>
            <person name="de Groot N.N."/>
        </authorList>
    </citation>
    <scope>NUCLEOTIDE SEQUENCE [LARGE SCALE GENOMIC DNA]</scope>
    <source>
        <strain evidence="8 9">DSM 18180</strain>
    </source>
</reference>
<comment type="catalytic activity">
    <reaction evidence="6">
        <text>2 a quinone + NADH + H(+) = 2 a 1,4-benzosemiquinone + NAD(+)</text>
        <dbReference type="Rhea" id="RHEA:65952"/>
        <dbReference type="ChEBI" id="CHEBI:15378"/>
        <dbReference type="ChEBI" id="CHEBI:57540"/>
        <dbReference type="ChEBI" id="CHEBI:57945"/>
        <dbReference type="ChEBI" id="CHEBI:132124"/>
        <dbReference type="ChEBI" id="CHEBI:134225"/>
    </reaction>
</comment>
<comment type="function">
    <text evidence="6">Also exhibits azoreductase activity. Catalyzes the reductive cleavage of the azo bond in aromatic azo compounds to the corresponding amines.</text>
</comment>
<accession>A0A1K2IAZ5</accession>
<comment type="subunit">
    <text evidence="6">Homodimer.</text>
</comment>
<dbReference type="GO" id="GO:0016655">
    <property type="term" value="F:oxidoreductase activity, acting on NAD(P)H, quinone or similar compound as acceptor"/>
    <property type="evidence" value="ECO:0007669"/>
    <property type="project" value="InterPro"/>
</dbReference>
<dbReference type="HAMAP" id="MF_01216">
    <property type="entry name" value="Azoreductase_type1"/>
    <property type="match status" value="1"/>
</dbReference>
<keyword evidence="9" id="KW-1185">Reference proteome</keyword>
<protein>
    <recommendedName>
        <fullName evidence="6">FMN dependent NADH:quinone oxidoreductase</fullName>
        <ecNumber evidence="6">1.6.5.-</ecNumber>
    </recommendedName>
    <alternativeName>
        <fullName evidence="6">Azo-dye reductase</fullName>
    </alternativeName>
    <alternativeName>
        <fullName evidence="6">FMN-dependent NADH-azo compound oxidoreductase</fullName>
    </alternativeName>
    <alternativeName>
        <fullName evidence="6">FMN-dependent NADH-azoreductase</fullName>
        <ecNumber evidence="6">1.7.1.17</ecNumber>
    </alternativeName>
</protein>
<dbReference type="Gene3D" id="3.40.50.360">
    <property type="match status" value="1"/>
</dbReference>
<sequence>MSKTLLINYTPRIGSNTKKLVDTFKAFANGNTELTILDLSITPPDLLLFETLNTFLKANYSEETLTNEEEMLLKKNNTMTAELIQSDFIVLAFPMYNFSVPATVKAWLDAVIQMGKTFTINSEGFQGLCSNKKAMILTTTGYEVGEADFATPLTKTSLGFMGIESEDVVIQGLNQFPEKADKLIEEANLRIENICNRWYQNSN</sequence>
<evidence type="ECO:0000256" key="3">
    <source>
        <dbReference type="ARBA" id="ARBA00023002"/>
    </source>
</evidence>
<dbReference type="RefSeq" id="WP_072399941.1">
    <property type="nucleotide sequence ID" value="NZ_FPKV01000001.1"/>
</dbReference>
<evidence type="ECO:0000313" key="9">
    <source>
        <dbReference type="Proteomes" id="UP000182544"/>
    </source>
</evidence>
<evidence type="ECO:0000259" key="7">
    <source>
        <dbReference type="Pfam" id="PF02525"/>
    </source>
</evidence>
<dbReference type="GO" id="GO:0016652">
    <property type="term" value="F:oxidoreductase activity, acting on NAD(P)H as acceptor"/>
    <property type="evidence" value="ECO:0007669"/>
    <property type="project" value="UniProtKB-UniRule"/>
</dbReference>
<dbReference type="AlphaFoldDB" id="A0A1K2IAZ5"/>
<evidence type="ECO:0000313" key="8">
    <source>
        <dbReference type="EMBL" id="SFZ89480.1"/>
    </source>
</evidence>
<dbReference type="STRING" id="369401.SAMN05428642_101317"/>
<dbReference type="EC" id="1.6.5.-" evidence="6"/>
<evidence type="ECO:0000256" key="1">
    <source>
        <dbReference type="ARBA" id="ARBA00022630"/>
    </source>
</evidence>
<dbReference type="EMBL" id="FPKV01000001">
    <property type="protein sequence ID" value="SFZ89480.1"/>
    <property type="molecule type" value="Genomic_DNA"/>
</dbReference>
<dbReference type="GO" id="GO:0009055">
    <property type="term" value="F:electron transfer activity"/>
    <property type="evidence" value="ECO:0007669"/>
    <property type="project" value="UniProtKB-UniRule"/>
</dbReference>
<feature type="domain" description="Flavodoxin-like fold" evidence="7">
    <location>
        <begin position="2"/>
        <end position="192"/>
    </location>
</feature>
<comment type="similarity">
    <text evidence="6">Belongs to the azoreductase type 1 family.</text>
</comment>
<dbReference type="PANTHER" id="PTHR43741:SF4">
    <property type="entry name" value="FMN-DEPENDENT NADH:QUINONE OXIDOREDUCTASE"/>
    <property type="match status" value="1"/>
</dbReference>
<keyword evidence="2 6" id="KW-0288">FMN</keyword>
<keyword evidence="4 6" id="KW-0520">NAD</keyword>
<comment type="cofactor">
    <cofactor evidence="6">
        <name>FMN</name>
        <dbReference type="ChEBI" id="CHEBI:58210"/>
    </cofactor>
    <text evidence="6">Binds 1 FMN per subunit.</text>
</comment>
<comment type="catalytic activity">
    <reaction evidence="5">
        <text>N,N-dimethyl-1,4-phenylenediamine + anthranilate + 2 NAD(+) = 2-(4-dimethylaminophenyl)diazenylbenzoate + 2 NADH + 2 H(+)</text>
        <dbReference type="Rhea" id="RHEA:55872"/>
        <dbReference type="ChEBI" id="CHEBI:15378"/>
        <dbReference type="ChEBI" id="CHEBI:15783"/>
        <dbReference type="ChEBI" id="CHEBI:16567"/>
        <dbReference type="ChEBI" id="CHEBI:57540"/>
        <dbReference type="ChEBI" id="CHEBI:57945"/>
        <dbReference type="ChEBI" id="CHEBI:71579"/>
        <dbReference type="EC" id="1.7.1.17"/>
    </reaction>
    <physiologicalReaction direction="right-to-left" evidence="5">
        <dbReference type="Rhea" id="RHEA:55874"/>
    </physiologicalReaction>
</comment>
<dbReference type="InterPro" id="IPR029039">
    <property type="entry name" value="Flavoprotein-like_sf"/>
</dbReference>
<dbReference type="InterPro" id="IPR023048">
    <property type="entry name" value="NADH:quinone_OxRdtase_FMN_depd"/>
</dbReference>
<dbReference type="InterPro" id="IPR003680">
    <property type="entry name" value="Flavodoxin_fold"/>
</dbReference>
<keyword evidence="1 6" id="KW-0285">Flavoprotein</keyword>
<organism evidence="8 9">
    <name type="scientific">Flaviramulus basaltis</name>
    <dbReference type="NCBI Taxonomy" id="369401"/>
    <lineage>
        <taxon>Bacteria</taxon>
        <taxon>Pseudomonadati</taxon>
        <taxon>Bacteroidota</taxon>
        <taxon>Flavobacteriia</taxon>
        <taxon>Flavobacteriales</taxon>
        <taxon>Flavobacteriaceae</taxon>
        <taxon>Flaviramulus</taxon>
    </lineage>
</organism>